<dbReference type="OrthoDB" id="372293at2157"/>
<gene>
    <name evidence="1" type="ORF">BG20_I2129</name>
</gene>
<protein>
    <submittedName>
        <fullName evidence="1">Uncharacterized protein</fullName>
    </submittedName>
</protein>
<evidence type="ECO:0000313" key="1">
    <source>
        <dbReference type="EMBL" id="EPA06416.1"/>
    </source>
</evidence>
<reference evidence="1 2" key="1">
    <citation type="journal article" date="2012" name="J. Bacteriol.">
        <title>Genome Sequence of "Candidatus Nitrosoarchaeum limnia" BG20, a Low-Salinity Ammonia-Oxidizing Archaeon from the San Francisco Bay Estuary.</title>
        <authorList>
            <person name="Mosier A.C."/>
            <person name="Allen E.E."/>
            <person name="Kim M."/>
            <person name="Ferriera S."/>
            <person name="Francis C.A."/>
        </authorList>
    </citation>
    <scope>NUCLEOTIDE SEQUENCE [LARGE SCALE GENOMIC DNA]</scope>
    <source>
        <strain evidence="1 2">BG20</strain>
    </source>
</reference>
<organism evidence="1 2">
    <name type="scientific">Candidatus Nitrosarchaeum limnium BG20</name>
    <dbReference type="NCBI Taxonomy" id="859192"/>
    <lineage>
        <taxon>Archaea</taxon>
        <taxon>Nitrososphaerota</taxon>
        <taxon>Nitrososphaeria</taxon>
        <taxon>Nitrosopumilales</taxon>
        <taxon>Nitrosopumilaceae</taxon>
        <taxon>Nitrosarchaeum</taxon>
    </lineage>
</organism>
<comment type="caution">
    <text evidence="1">The sequence shown here is derived from an EMBL/GenBank/DDBJ whole genome shotgun (WGS) entry which is preliminary data.</text>
</comment>
<accession>S2EAK8</accession>
<dbReference type="Proteomes" id="UP000014065">
    <property type="component" value="Unassembled WGS sequence"/>
</dbReference>
<dbReference type="AlphaFoldDB" id="S2EAK8"/>
<dbReference type="RefSeq" id="WP_010190159.1">
    <property type="nucleotide sequence ID" value="NZ_AHJG01000052.1"/>
</dbReference>
<dbReference type="EMBL" id="AHJG01000052">
    <property type="protein sequence ID" value="EPA06416.1"/>
    <property type="molecule type" value="Genomic_DNA"/>
</dbReference>
<evidence type="ECO:0000313" key="2">
    <source>
        <dbReference type="Proteomes" id="UP000014065"/>
    </source>
</evidence>
<keyword evidence="2" id="KW-1185">Reference proteome</keyword>
<proteinExistence type="predicted"/>
<name>S2EAK8_9ARCH</name>
<sequence>DEDCPVAPTGYMTGGGSVMNGNVKVTHGFEFHCSAAQLPNNLEVNWAKNRFHLDNLGTASCSDDPSISEGNPVSGFDTYMGVGTGSLNGKPGASAEWKFTDAGEPGKNDYVSLKIRDSNNNVVLSVTGKLTQGNHQAHP</sequence>
<feature type="non-terminal residue" evidence="1">
    <location>
        <position position="1"/>
    </location>
</feature>